<gene>
    <name evidence="1" type="ORF">BN2614_LOCUS1</name>
</gene>
<proteinExistence type="predicted"/>
<organism evidence="1 2">
    <name type="scientific">Gulo gulo</name>
    <name type="common">Wolverine</name>
    <name type="synonym">Gluton</name>
    <dbReference type="NCBI Taxonomy" id="48420"/>
    <lineage>
        <taxon>Eukaryota</taxon>
        <taxon>Metazoa</taxon>
        <taxon>Chordata</taxon>
        <taxon>Craniata</taxon>
        <taxon>Vertebrata</taxon>
        <taxon>Euteleostomi</taxon>
        <taxon>Mammalia</taxon>
        <taxon>Eutheria</taxon>
        <taxon>Laurasiatheria</taxon>
        <taxon>Carnivora</taxon>
        <taxon>Caniformia</taxon>
        <taxon>Musteloidea</taxon>
        <taxon>Mustelidae</taxon>
        <taxon>Guloninae</taxon>
        <taxon>Gulo</taxon>
    </lineage>
</organism>
<accession>A0A9X9Q8W7</accession>
<evidence type="ECO:0000313" key="2">
    <source>
        <dbReference type="Proteomes" id="UP000269945"/>
    </source>
</evidence>
<dbReference type="EMBL" id="CYRY02044700">
    <property type="protein sequence ID" value="VCX39757.1"/>
    <property type="molecule type" value="Genomic_DNA"/>
</dbReference>
<comment type="caution">
    <text evidence="1">The sequence shown here is derived from an EMBL/GenBank/DDBJ whole genome shotgun (WGS) entry which is preliminary data.</text>
</comment>
<protein>
    <submittedName>
        <fullName evidence="1">Uncharacterized protein</fullName>
    </submittedName>
</protein>
<reference evidence="1 2" key="1">
    <citation type="submission" date="2018-10" db="EMBL/GenBank/DDBJ databases">
        <authorList>
            <person name="Ekblom R."/>
            <person name="Jareborg N."/>
        </authorList>
    </citation>
    <scope>NUCLEOTIDE SEQUENCE [LARGE SCALE GENOMIC DNA]</scope>
    <source>
        <tissue evidence="1">Muscle</tissue>
    </source>
</reference>
<keyword evidence="2" id="KW-1185">Reference proteome</keyword>
<sequence>MNFYCKMGTFKSQGRQSWPLAQHRELESGPSLVI</sequence>
<name>A0A9X9Q8W7_GULGU</name>
<dbReference type="Proteomes" id="UP000269945">
    <property type="component" value="Unassembled WGS sequence"/>
</dbReference>
<dbReference type="AlphaFoldDB" id="A0A9X9Q8W7"/>
<evidence type="ECO:0000313" key="1">
    <source>
        <dbReference type="EMBL" id="VCX39757.1"/>
    </source>
</evidence>